<proteinExistence type="predicted"/>
<protein>
    <submittedName>
        <fullName evidence="1">Uncharacterized protein</fullName>
    </submittedName>
</protein>
<organism evidence="1 2">
    <name type="scientific">Araneus ventricosus</name>
    <name type="common">Orbweaver spider</name>
    <name type="synonym">Epeira ventricosa</name>
    <dbReference type="NCBI Taxonomy" id="182803"/>
    <lineage>
        <taxon>Eukaryota</taxon>
        <taxon>Metazoa</taxon>
        <taxon>Ecdysozoa</taxon>
        <taxon>Arthropoda</taxon>
        <taxon>Chelicerata</taxon>
        <taxon>Arachnida</taxon>
        <taxon>Araneae</taxon>
        <taxon>Araneomorphae</taxon>
        <taxon>Entelegynae</taxon>
        <taxon>Araneoidea</taxon>
        <taxon>Araneidae</taxon>
        <taxon>Araneus</taxon>
    </lineage>
</organism>
<evidence type="ECO:0000313" key="1">
    <source>
        <dbReference type="EMBL" id="GBO27596.1"/>
    </source>
</evidence>
<dbReference type="Proteomes" id="UP000499080">
    <property type="component" value="Unassembled WGS sequence"/>
</dbReference>
<evidence type="ECO:0000313" key="2">
    <source>
        <dbReference type="Proteomes" id="UP000499080"/>
    </source>
</evidence>
<accession>A0A4Y2VTJ7</accession>
<keyword evidence="2" id="KW-1185">Reference proteome</keyword>
<sequence>MLRHRRATRRYRRIFLFLAPSYLKLLSWIALFLKTDIWASAAVLGDNGTGYQKTERMVTLCKRNDSLLLEGSWGGSFVPVKCQRMLGHERPASQRTCISVHLMILFLRTDVRFVGTVRLVGFQPIKWGIHRCSIT</sequence>
<reference evidence="1 2" key="1">
    <citation type="journal article" date="2019" name="Sci. Rep.">
        <title>Orb-weaving spider Araneus ventricosus genome elucidates the spidroin gene catalogue.</title>
        <authorList>
            <person name="Kono N."/>
            <person name="Nakamura H."/>
            <person name="Ohtoshi R."/>
            <person name="Moran D.A.P."/>
            <person name="Shinohara A."/>
            <person name="Yoshida Y."/>
            <person name="Fujiwara M."/>
            <person name="Mori M."/>
            <person name="Tomita M."/>
            <person name="Arakawa K."/>
        </authorList>
    </citation>
    <scope>NUCLEOTIDE SEQUENCE [LARGE SCALE GENOMIC DNA]</scope>
</reference>
<comment type="caution">
    <text evidence="1">The sequence shown here is derived from an EMBL/GenBank/DDBJ whole genome shotgun (WGS) entry which is preliminary data.</text>
</comment>
<dbReference type="EMBL" id="BGPR01050612">
    <property type="protein sequence ID" value="GBO27596.1"/>
    <property type="molecule type" value="Genomic_DNA"/>
</dbReference>
<name>A0A4Y2VTJ7_ARAVE</name>
<dbReference type="AlphaFoldDB" id="A0A4Y2VTJ7"/>
<gene>
    <name evidence="1" type="ORF">AVEN_154327_1</name>
</gene>